<accession>A0A076KXC0</accession>
<evidence type="ECO:0000259" key="7">
    <source>
        <dbReference type="SMART" id="SM00499"/>
    </source>
</evidence>
<dbReference type="EMBL" id="KJ808786">
    <property type="protein sequence ID" value="AII99870.1"/>
    <property type="molecule type" value="Genomic_DNA"/>
</dbReference>
<evidence type="ECO:0000256" key="3">
    <source>
        <dbReference type="ARBA" id="ARBA00022729"/>
    </source>
</evidence>
<sequence>MASMKVVCVALIMCIVIAPMAESAITCGRVSAALAPCLGYLQGGPGPSAQCCGGVRNLNSAAVTTPDRQAACNCLKSAAGSISRLNANNAAALPGKCGVNIPYKISTSTNCATYHQGLKMLRTQEYGTSH</sequence>
<dbReference type="Pfam" id="PF00234">
    <property type="entry name" value="Tryp_alpha_amyl"/>
    <property type="match status" value="1"/>
</dbReference>
<feature type="signal peptide" evidence="6">
    <location>
        <begin position="1"/>
        <end position="23"/>
    </location>
</feature>
<comment type="similarity">
    <text evidence="1 5">Belongs to the plant LTP family.</text>
</comment>
<organism evidence="8">
    <name type="scientific">Cicer arietinum</name>
    <name type="common">Chickpea</name>
    <name type="synonym">Garbanzo</name>
    <dbReference type="NCBI Taxonomy" id="3827"/>
    <lineage>
        <taxon>Eukaryota</taxon>
        <taxon>Viridiplantae</taxon>
        <taxon>Streptophyta</taxon>
        <taxon>Embryophyta</taxon>
        <taxon>Tracheophyta</taxon>
        <taxon>Spermatophyta</taxon>
        <taxon>Magnoliopsida</taxon>
        <taxon>eudicotyledons</taxon>
        <taxon>Gunneridae</taxon>
        <taxon>Pentapetalae</taxon>
        <taxon>rosids</taxon>
        <taxon>fabids</taxon>
        <taxon>Fabales</taxon>
        <taxon>Fabaceae</taxon>
        <taxon>Papilionoideae</taxon>
        <taxon>50 kb inversion clade</taxon>
        <taxon>NPAAA clade</taxon>
        <taxon>Hologalegina</taxon>
        <taxon>IRL clade</taxon>
        <taxon>Cicereae</taxon>
        <taxon>Cicer</taxon>
    </lineage>
</organism>
<evidence type="ECO:0000256" key="6">
    <source>
        <dbReference type="SAM" id="SignalP"/>
    </source>
</evidence>
<evidence type="ECO:0000256" key="1">
    <source>
        <dbReference type="ARBA" id="ARBA00009748"/>
    </source>
</evidence>
<dbReference type="CDD" id="cd01960">
    <property type="entry name" value="nsLTP1"/>
    <property type="match status" value="1"/>
</dbReference>
<evidence type="ECO:0000313" key="8">
    <source>
        <dbReference type="EMBL" id="AII99870.1"/>
    </source>
</evidence>
<dbReference type="GO" id="GO:0008289">
    <property type="term" value="F:lipid binding"/>
    <property type="evidence" value="ECO:0007669"/>
    <property type="project" value="UniProtKB-KW"/>
</dbReference>
<dbReference type="GO" id="GO:0006869">
    <property type="term" value="P:lipid transport"/>
    <property type="evidence" value="ECO:0007669"/>
    <property type="project" value="InterPro"/>
</dbReference>
<keyword evidence="5" id="KW-0446">Lipid-binding</keyword>
<dbReference type="FunFam" id="1.10.110.10:FF:000002">
    <property type="entry name" value="Non-specific lipid-transfer protein"/>
    <property type="match status" value="1"/>
</dbReference>
<dbReference type="InterPro" id="IPR016140">
    <property type="entry name" value="Bifunc_inhib/LTP/seed_store"/>
</dbReference>
<keyword evidence="3 6" id="KW-0732">Signal</keyword>
<evidence type="ECO:0000256" key="2">
    <source>
        <dbReference type="ARBA" id="ARBA00022448"/>
    </source>
</evidence>
<dbReference type="SMART" id="SM00499">
    <property type="entry name" value="AAI"/>
    <property type="match status" value="1"/>
</dbReference>
<dbReference type="Gene3D" id="1.10.110.10">
    <property type="entry name" value="Plant lipid-transfer and hydrophobic proteins"/>
    <property type="match status" value="1"/>
</dbReference>
<comment type="function">
    <text evidence="5">Plant non-specific lipid-transfer proteins transfer phospholipids as well as galactolipids across membranes. May play a role in wax or cutin deposition in the cell walls of expanding epidermal cells and certain secretory tissues.</text>
</comment>
<dbReference type="InterPro" id="IPR000528">
    <property type="entry name" value="Plant_nsLTP"/>
</dbReference>
<proteinExistence type="inferred from homology"/>
<dbReference type="SUPFAM" id="SSF47699">
    <property type="entry name" value="Bifunctional inhibitor/lipid-transfer protein/seed storage 2S albumin"/>
    <property type="match status" value="1"/>
</dbReference>
<keyword evidence="4" id="KW-1015">Disulfide bond</keyword>
<feature type="domain" description="Bifunctional inhibitor/plant lipid transfer protein/seed storage helical" evidence="7">
    <location>
        <begin position="27"/>
        <end position="111"/>
    </location>
</feature>
<evidence type="ECO:0000256" key="5">
    <source>
        <dbReference type="RuleBase" id="RU000628"/>
    </source>
</evidence>
<feature type="chain" id="PRO_5001714965" description="Non-specific lipid-transfer protein" evidence="6">
    <location>
        <begin position="24"/>
        <end position="130"/>
    </location>
</feature>
<keyword evidence="2 5" id="KW-0813">Transport</keyword>
<dbReference type="AlphaFoldDB" id="A0A076KXC0"/>
<reference evidence="8" key="1">
    <citation type="submission" date="2014-05" db="EMBL/GenBank/DDBJ databases">
        <title>Genome-wide identification of stress proteins in chickpea genome.</title>
        <authorList>
            <person name="Sharma R."/>
            <person name="Suresh C.G."/>
        </authorList>
    </citation>
    <scope>NUCLEOTIDE SEQUENCE</scope>
    <source>
        <strain evidence="8">LTP6</strain>
    </source>
</reference>
<protein>
    <recommendedName>
        <fullName evidence="5">Non-specific lipid-transfer protein</fullName>
    </recommendedName>
</protein>
<evidence type="ECO:0000256" key="4">
    <source>
        <dbReference type="ARBA" id="ARBA00023157"/>
    </source>
</evidence>
<name>A0A076KXC0_CICAR</name>
<dbReference type="PANTHER" id="PTHR33076">
    <property type="entry name" value="NON-SPECIFIC LIPID-TRANSFER PROTEIN 2-RELATED"/>
    <property type="match status" value="1"/>
</dbReference>
<dbReference type="PRINTS" id="PR00382">
    <property type="entry name" value="LIPIDTRNSFER"/>
</dbReference>
<dbReference type="InterPro" id="IPR036312">
    <property type="entry name" value="Bifun_inhib/LTP/seed_sf"/>
</dbReference>